<protein>
    <submittedName>
        <fullName evidence="1">Uncharacterized protein</fullName>
    </submittedName>
</protein>
<evidence type="ECO:0000313" key="2">
    <source>
        <dbReference type="Proteomes" id="UP001500420"/>
    </source>
</evidence>
<reference evidence="1 2" key="1">
    <citation type="journal article" date="2019" name="Int. J. Syst. Evol. Microbiol.">
        <title>The Global Catalogue of Microorganisms (GCM) 10K type strain sequencing project: providing services to taxonomists for standard genome sequencing and annotation.</title>
        <authorList>
            <consortium name="The Broad Institute Genomics Platform"/>
            <consortium name="The Broad Institute Genome Sequencing Center for Infectious Disease"/>
            <person name="Wu L."/>
            <person name="Ma J."/>
        </authorList>
    </citation>
    <scope>NUCLEOTIDE SEQUENCE [LARGE SCALE GENOMIC DNA]</scope>
    <source>
        <strain evidence="1 2">JCM 16328</strain>
    </source>
</reference>
<proteinExistence type="predicted"/>
<evidence type="ECO:0000313" key="1">
    <source>
        <dbReference type="EMBL" id="GAA0677889.1"/>
    </source>
</evidence>
<dbReference type="EMBL" id="BAAADV010000007">
    <property type="protein sequence ID" value="GAA0677889.1"/>
    <property type="molecule type" value="Genomic_DNA"/>
</dbReference>
<comment type="caution">
    <text evidence="1">The sequence shown here is derived from an EMBL/GenBank/DDBJ whole genome shotgun (WGS) entry which is preliminary data.</text>
</comment>
<name>A0AAV3TE76_9EURY</name>
<organism evidence="1 2">
    <name type="scientific">Natronoarchaeum mannanilyticum</name>
    <dbReference type="NCBI Taxonomy" id="926360"/>
    <lineage>
        <taxon>Archaea</taxon>
        <taxon>Methanobacteriati</taxon>
        <taxon>Methanobacteriota</taxon>
        <taxon>Stenosarchaea group</taxon>
        <taxon>Halobacteria</taxon>
        <taxon>Halobacteriales</taxon>
        <taxon>Natronoarchaeaceae</taxon>
    </lineage>
</organism>
<keyword evidence="2" id="KW-1185">Reference proteome</keyword>
<sequence length="171" mass="19395">MSFPTIEADDAFPDCDVSTSASVESQMSPDSPALVELCVRNEASSSRRFTFGTPPPFHGMKNESGLAELFIIPPEYEENHAPKEHLLIPDSPEADGCWRAHTRFVGYDTTRGVTIDPGEAFCTEYVPLMQPREQRCFPSGTYEFESRVRWREDGEWFGPHDWELELTVEES</sequence>
<dbReference type="AlphaFoldDB" id="A0AAV3TE76"/>
<accession>A0AAV3TE76</accession>
<gene>
    <name evidence="1" type="ORF">GCM10009020_27550</name>
</gene>
<dbReference type="RefSeq" id="WP_343774631.1">
    <property type="nucleotide sequence ID" value="NZ_BAAADV010000007.1"/>
</dbReference>
<dbReference type="Proteomes" id="UP001500420">
    <property type="component" value="Unassembled WGS sequence"/>
</dbReference>